<organism evidence="2 3">
    <name type="scientific">Piedraia hortae CBS 480.64</name>
    <dbReference type="NCBI Taxonomy" id="1314780"/>
    <lineage>
        <taxon>Eukaryota</taxon>
        <taxon>Fungi</taxon>
        <taxon>Dikarya</taxon>
        <taxon>Ascomycota</taxon>
        <taxon>Pezizomycotina</taxon>
        <taxon>Dothideomycetes</taxon>
        <taxon>Dothideomycetidae</taxon>
        <taxon>Capnodiales</taxon>
        <taxon>Piedraiaceae</taxon>
        <taxon>Piedraia</taxon>
    </lineage>
</organism>
<feature type="region of interest" description="Disordered" evidence="1">
    <location>
        <begin position="74"/>
        <end position="170"/>
    </location>
</feature>
<gene>
    <name evidence="2" type="ORF">K470DRAFT_285122</name>
</gene>
<dbReference type="Proteomes" id="UP000799421">
    <property type="component" value="Unassembled WGS sequence"/>
</dbReference>
<reference evidence="2" key="1">
    <citation type="journal article" date="2020" name="Stud. Mycol.">
        <title>101 Dothideomycetes genomes: a test case for predicting lifestyles and emergence of pathogens.</title>
        <authorList>
            <person name="Haridas S."/>
            <person name="Albert R."/>
            <person name="Binder M."/>
            <person name="Bloem J."/>
            <person name="Labutti K."/>
            <person name="Salamov A."/>
            <person name="Andreopoulos B."/>
            <person name="Baker S."/>
            <person name="Barry K."/>
            <person name="Bills G."/>
            <person name="Bluhm B."/>
            <person name="Cannon C."/>
            <person name="Castanera R."/>
            <person name="Culley D."/>
            <person name="Daum C."/>
            <person name="Ezra D."/>
            <person name="Gonzalez J."/>
            <person name="Henrissat B."/>
            <person name="Kuo A."/>
            <person name="Liang C."/>
            <person name="Lipzen A."/>
            <person name="Lutzoni F."/>
            <person name="Magnuson J."/>
            <person name="Mondo S."/>
            <person name="Nolan M."/>
            <person name="Ohm R."/>
            <person name="Pangilinan J."/>
            <person name="Park H.-J."/>
            <person name="Ramirez L."/>
            <person name="Alfaro M."/>
            <person name="Sun H."/>
            <person name="Tritt A."/>
            <person name="Yoshinaga Y."/>
            <person name="Zwiers L.-H."/>
            <person name="Turgeon B."/>
            <person name="Goodwin S."/>
            <person name="Spatafora J."/>
            <person name="Crous P."/>
            <person name="Grigoriev I."/>
        </authorList>
    </citation>
    <scope>NUCLEOTIDE SEQUENCE</scope>
    <source>
        <strain evidence="2">CBS 480.64</strain>
    </source>
</reference>
<feature type="compositionally biased region" description="Basic and acidic residues" evidence="1">
    <location>
        <begin position="82"/>
        <end position="108"/>
    </location>
</feature>
<proteinExistence type="predicted"/>
<dbReference type="OrthoDB" id="438080at2759"/>
<dbReference type="EMBL" id="MU005970">
    <property type="protein sequence ID" value="KAF2861703.1"/>
    <property type="molecule type" value="Genomic_DNA"/>
</dbReference>
<protein>
    <submittedName>
        <fullName evidence="2">Uncharacterized protein</fullName>
    </submittedName>
</protein>
<name>A0A6A7C2V5_9PEZI</name>
<accession>A0A6A7C2V5</accession>
<sequence>MPKAPPSRIAYLNKASELLMVASPEVSAHLRRQARSVKQEDPLTSCNACGCILVSSWNCVRKRKRGGASDELTCGMCSSKTDVPRTRKKSETRTQPDEVKIRSDEVKILPKSKMNIQPDEARPQSAQQSAKSNRKTRAKHKPTLQSLLADAKSTSRPQPNHKKPEFDLMDFLKI</sequence>
<feature type="compositionally biased region" description="Basic residues" evidence="1">
    <location>
        <begin position="132"/>
        <end position="142"/>
    </location>
</feature>
<dbReference type="AlphaFoldDB" id="A0A6A7C2V5"/>
<evidence type="ECO:0000313" key="3">
    <source>
        <dbReference type="Proteomes" id="UP000799421"/>
    </source>
</evidence>
<keyword evidence="3" id="KW-1185">Reference proteome</keyword>
<evidence type="ECO:0000313" key="2">
    <source>
        <dbReference type="EMBL" id="KAF2861703.1"/>
    </source>
</evidence>
<evidence type="ECO:0000256" key="1">
    <source>
        <dbReference type="SAM" id="MobiDB-lite"/>
    </source>
</evidence>